<keyword evidence="3" id="KW-0500">Molybdenum</keyword>
<evidence type="ECO:0000313" key="11">
    <source>
        <dbReference type="Proteomes" id="UP000271003"/>
    </source>
</evidence>
<dbReference type="PANTHER" id="PTHR43742:SF3">
    <property type="entry name" value="DIMETHYL SULFOXIDE REDUCTASE DMSA"/>
    <property type="match status" value="1"/>
</dbReference>
<dbReference type="Gene3D" id="2.40.40.20">
    <property type="match status" value="1"/>
</dbReference>
<dbReference type="SUPFAM" id="SSF50692">
    <property type="entry name" value="ADC-like"/>
    <property type="match status" value="1"/>
</dbReference>
<organism evidence="10 11">
    <name type="scientific">Sutterella megalosphaeroides</name>
    <dbReference type="NCBI Taxonomy" id="2494234"/>
    <lineage>
        <taxon>Bacteria</taxon>
        <taxon>Pseudomonadati</taxon>
        <taxon>Pseudomonadota</taxon>
        <taxon>Betaproteobacteria</taxon>
        <taxon>Burkholderiales</taxon>
        <taxon>Sutterellaceae</taxon>
        <taxon>Sutterella</taxon>
    </lineage>
</organism>
<dbReference type="KEGG" id="sutt:SUTMEG_14000"/>
<evidence type="ECO:0000256" key="4">
    <source>
        <dbReference type="ARBA" id="ARBA00022723"/>
    </source>
</evidence>
<comment type="similarity">
    <text evidence="2">Belongs to the prokaryotic molybdopterin-containing oxidoreductase family.</text>
</comment>
<evidence type="ECO:0000256" key="2">
    <source>
        <dbReference type="ARBA" id="ARBA00010312"/>
    </source>
</evidence>
<dbReference type="PROSITE" id="PS00932">
    <property type="entry name" value="MOLYBDOPTERIN_PROK_3"/>
    <property type="match status" value="1"/>
</dbReference>
<dbReference type="EMBL" id="AP018786">
    <property type="protein sequence ID" value="BBF23509.1"/>
    <property type="molecule type" value="Genomic_DNA"/>
</dbReference>
<dbReference type="PANTHER" id="PTHR43742">
    <property type="entry name" value="TRIMETHYLAMINE-N-OXIDE REDUCTASE"/>
    <property type="match status" value="1"/>
</dbReference>
<dbReference type="PROSITE" id="PS51318">
    <property type="entry name" value="TAT"/>
    <property type="match status" value="1"/>
</dbReference>
<dbReference type="InterPro" id="IPR006963">
    <property type="entry name" value="Mopterin_OxRdtase_4Fe-4S_dom"/>
</dbReference>
<dbReference type="InterPro" id="IPR006311">
    <property type="entry name" value="TAT_signal"/>
</dbReference>
<name>A0A2Z6IAP1_9BURK</name>
<keyword evidence="5" id="KW-0732">Signal</keyword>
<dbReference type="Gene3D" id="2.20.25.90">
    <property type="entry name" value="ADC-like domains"/>
    <property type="match status" value="1"/>
</dbReference>
<dbReference type="GO" id="GO:0009055">
    <property type="term" value="F:electron transfer activity"/>
    <property type="evidence" value="ECO:0007669"/>
    <property type="project" value="TreeGrafter"/>
</dbReference>
<dbReference type="Gene3D" id="3.40.50.740">
    <property type="match status" value="2"/>
</dbReference>
<dbReference type="Pfam" id="PF01568">
    <property type="entry name" value="Molydop_binding"/>
    <property type="match status" value="1"/>
</dbReference>
<proteinExistence type="inferred from homology"/>
<dbReference type="GO" id="GO:0051536">
    <property type="term" value="F:iron-sulfur cluster binding"/>
    <property type="evidence" value="ECO:0007669"/>
    <property type="project" value="UniProtKB-KW"/>
</dbReference>
<dbReference type="GO" id="GO:0016491">
    <property type="term" value="F:oxidoreductase activity"/>
    <property type="evidence" value="ECO:0007669"/>
    <property type="project" value="UniProtKB-KW"/>
</dbReference>
<dbReference type="GO" id="GO:0043546">
    <property type="term" value="F:molybdopterin cofactor binding"/>
    <property type="evidence" value="ECO:0007669"/>
    <property type="project" value="InterPro"/>
</dbReference>
<comment type="cofactor">
    <cofactor evidence="1">
        <name>Mo-bis(molybdopterin guanine dinucleotide)</name>
        <dbReference type="ChEBI" id="CHEBI:60539"/>
    </cofactor>
</comment>
<evidence type="ECO:0000259" key="9">
    <source>
        <dbReference type="PROSITE" id="PS51669"/>
    </source>
</evidence>
<evidence type="ECO:0000256" key="6">
    <source>
        <dbReference type="ARBA" id="ARBA00023002"/>
    </source>
</evidence>
<sequence>MSHRPPKNPSSCGLTRRNLFKTTAACAAVSSVFGQLERAVAAVAPKFVTSTRSMLETNVRVINTYHEIHCHGQCMLKAHVRDGRLLALTSAGDVPRAESAGDESIGCMQRRACMKGYAERKRLYAPDRLKYPLLQTGERGNLATFKRISWDEAIDRACEKIELMKERQKTLGYLPIWELGGTPLPFMGPYLSAYGHHSAGNQNDCLYNALGKGVTGHPAIDMLNSKFIVVWSADPQTTSPHLPFIMTKAREQGIPIVVVDSRYTGTVGAMATGAPGLTPWIAPRPGTDSAILVAMMNTIYSRGLHNEAYLRKYCFGFYPNDKVVSRSPGKNPVTGEAWKGQTFVVPEGQSFVEYLEELNREKGGEAGVLRWAAELSGVDAKTIETLALTYAHAKPACLYSGWTAGGAQRTGNGMYYTWLLLALAAMTGNATVRGGGIGSLSPVDGMSLKLGQAPGLGKGEKSKAILFSQHLSSQVILTGRDSRTAEQLRDDVLRMNGIDLGEDPRLRIEMIWRGAGSCDTFNQRGAINPKLLAWKKLESIICYERFMSSTARYADIVFPVVTHFEESFFTGSRVKTDTNVVRKIVEPMYESKPDWEINAMIAERLGLDYGRRGMSDEEVMAIQWKGAKVPEAYKAIDPDFKLPTFEEMLEKANLQLPTPPEKSVIAAAKFAPGEFPTDTGRINFYSPFLASRGRLMQKAARCQYVRPPEGREDVVEGRKGAKGVAYPLQFTTPHMPNRSHSSFDNTTMLTDTFEHGVFMHPSDARVRGISEGDMVYVWNDAGCMKLPAILTLRQVPGVVAIGEGAWYQPSEKEFFEAWFDTDGDGKPEKHTVPVDVGGAVNTLTTDRDIGAGDPFLHTQTSKSGGFAAGGNLCEVSKTLPH</sequence>
<keyword evidence="7" id="KW-0408">Iron</keyword>
<dbReference type="InterPro" id="IPR050612">
    <property type="entry name" value="Prok_Mopterin_Oxidored"/>
</dbReference>
<keyword evidence="11" id="KW-1185">Reference proteome</keyword>
<dbReference type="InterPro" id="IPR006657">
    <property type="entry name" value="MoPterin_dinucl-bd_dom"/>
</dbReference>
<evidence type="ECO:0000256" key="1">
    <source>
        <dbReference type="ARBA" id="ARBA00001942"/>
    </source>
</evidence>
<dbReference type="PROSITE" id="PS51669">
    <property type="entry name" value="4FE4S_MOW_BIS_MGD"/>
    <property type="match status" value="1"/>
</dbReference>
<dbReference type="RefSeq" id="WP_170143869.1">
    <property type="nucleotide sequence ID" value="NZ_AP018786.1"/>
</dbReference>
<dbReference type="InterPro" id="IPR009010">
    <property type="entry name" value="Asp_de-COase-like_dom_sf"/>
</dbReference>
<feature type="domain" description="4Fe-4S Mo/W bis-MGD-type" evidence="9">
    <location>
        <begin position="59"/>
        <end position="127"/>
    </location>
</feature>
<dbReference type="Gene3D" id="3.40.228.10">
    <property type="entry name" value="Dimethylsulfoxide Reductase, domain 2"/>
    <property type="match status" value="1"/>
</dbReference>
<dbReference type="GO" id="GO:0009061">
    <property type="term" value="P:anaerobic respiration"/>
    <property type="evidence" value="ECO:0007669"/>
    <property type="project" value="TreeGrafter"/>
</dbReference>
<protein>
    <submittedName>
        <fullName evidence="10">Dimethyl sulfoxide reductase subunit A</fullName>
    </submittedName>
</protein>
<evidence type="ECO:0000256" key="5">
    <source>
        <dbReference type="ARBA" id="ARBA00022729"/>
    </source>
</evidence>
<accession>A0A2Z6IAP1</accession>
<reference evidence="10 11" key="1">
    <citation type="journal article" date="2018" name="Int. J. Syst. Evol. Microbiol.">
        <title>Mesosutterella multiformis gen. nov., sp. nov., a member of the family Sutterellaceae and Sutterella megalosphaeroides sp. nov., isolated from human faeces.</title>
        <authorList>
            <person name="Sakamoto M."/>
            <person name="Ikeyama N."/>
            <person name="Kunihiro T."/>
            <person name="Iino T."/>
            <person name="Yuki M."/>
            <person name="Ohkuma M."/>
        </authorList>
    </citation>
    <scope>NUCLEOTIDE SEQUENCE [LARGE SCALE GENOMIC DNA]</scope>
    <source>
        <strain evidence="10 11">6FBBBH3</strain>
    </source>
</reference>
<dbReference type="Pfam" id="PF00384">
    <property type="entry name" value="Molybdopterin"/>
    <property type="match status" value="1"/>
</dbReference>
<dbReference type="Proteomes" id="UP000271003">
    <property type="component" value="Chromosome"/>
</dbReference>
<evidence type="ECO:0000313" key="10">
    <source>
        <dbReference type="EMBL" id="BBF23509.1"/>
    </source>
</evidence>
<dbReference type="GO" id="GO:0030151">
    <property type="term" value="F:molybdenum ion binding"/>
    <property type="evidence" value="ECO:0007669"/>
    <property type="project" value="TreeGrafter"/>
</dbReference>
<evidence type="ECO:0000256" key="7">
    <source>
        <dbReference type="ARBA" id="ARBA00023004"/>
    </source>
</evidence>
<dbReference type="InterPro" id="IPR006656">
    <property type="entry name" value="Mopterin_OxRdtase"/>
</dbReference>
<dbReference type="InterPro" id="IPR006655">
    <property type="entry name" value="Mopterin_OxRdtase_prok_CS"/>
</dbReference>
<keyword evidence="8" id="KW-0411">Iron-sulfur</keyword>
<gene>
    <name evidence="10" type="ORF">SUTMEG_14000</name>
</gene>
<evidence type="ECO:0000256" key="3">
    <source>
        <dbReference type="ARBA" id="ARBA00022505"/>
    </source>
</evidence>
<keyword evidence="6" id="KW-0560">Oxidoreductase</keyword>
<dbReference type="SUPFAM" id="SSF53706">
    <property type="entry name" value="Formate dehydrogenase/DMSO reductase, domains 1-3"/>
    <property type="match status" value="1"/>
</dbReference>
<dbReference type="GO" id="GO:0030288">
    <property type="term" value="C:outer membrane-bounded periplasmic space"/>
    <property type="evidence" value="ECO:0007669"/>
    <property type="project" value="TreeGrafter"/>
</dbReference>
<dbReference type="AlphaFoldDB" id="A0A2Z6IAP1"/>
<keyword evidence="4" id="KW-0479">Metal-binding</keyword>
<evidence type="ECO:0000256" key="8">
    <source>
        <dbReference type="ARBA" id="ARBA00023014"/>
    </source>
</evidence>